<feature type="region of interest" description="Disordered" evidence="1">
    <location>
        <begin position="150"/>
        <end position="227"/>
    </location>
</feature>
<feature type="region of interest" description="Disordered" evidence="1">
    <location>
        <begin position="304"/>
        <end position="341"/>
    </location>
</feature>
<dbReference type="EMBL" id="JAWWNJ010000036">
    <property type="protein sequence ID" value="KAK7023046.1"/>
    <property type="molecule type" value="Genomic_DNA"/>
</dbReference>
<comment type="caution">
    <text evidence="3">The sequence shown here is derived from an EMBL/GenBank/DDBJ whole genome shotgun (WGS) entry which is preliminary data.</text>
</comment>
<proteinExistence type="predicted"/>
<organism evidence="3 4">
    <name type="scientific">Favolaschia claudopus</name>
    <dbReference type="NCBI Taxonomy" id="2862362"/>
    <lineage>
        <taxon>Eukaryota</taxon>
        <taxon>Fungi</taxon>
        <taxon>Dikarya</taxon>
        <taxon>Basidiomycota</taxon>
        <taxon>Agaricomycotina</taxon>
        <taxon>Agaricomycetes</taxon>
        <taxon>Agaricomycetidae</taxon>
        <taxon>Agaricales</taxon>
        <taxon>Marasmiineae</taxon>
        <taxon>Mycenaceae</taxon>
        <taxon>Favolaschia</taxon>
    </lineage>
</organism>
<keyword evidence="2" id="KW-0472">Membrane</keyword>
<reference evidence="3 4" key="1">
    <citation type="journal article" date="2024" name="J Genomics">
        <title>Draft genome sequencing and assembly of Favolaschia claudopus CIRM-BRFM 2984 isolated from oak limbs.</title>
        <authorList>
            <person name="Navarro D."/>
            <person name="Drula E."/>
            <person name="Chaduli D."/>
            <person name="Cazenave R."/>
            <person name="Ahrendt S."/>
            <person name="Wang J."/>
            <person name="Lipzen A."/>
            <person name="Daum C."/>
            <person name="Barry K."/>
            <person name="Grigoriev I.V."/>
            <person name="Favel A."/>
            <person name="Rosso M.N."/>
            <person name="Martin F."/>
        </authorList>
    </citation>
    <scope>NUCLEOTIDE SEQUENCE [LARGE SCALE GENOMIC DNA]</scope>
    <source>
        <strain evidence="3 4">CIRM-BRFM 2984</strain>
    </source>
</reference>
<feature type="compositionally biased region" description="Low complexity" evidence="1">
    <location>
        <begin position="180"/>
        <end position="190"/>
    </location>
</feature>
<sequence length="372" mass="39315">MPSVQPSSTSTPSSSSASHSSTLPIVITIVAIVLLLAAMLVAFHFRRRSNKKQSSTAAGVRKGREVQAGETVSRTHPSALMISDGKGSPRFVHTPGTNMRIATRRPDGAWEFADPRAPFTPALIADDAASSRYSSVASLSLNEPILHPLDRSPSPFQNSPYMLPGSVPGSSSDLLPPPTTAATTSTWNAPGTPRAIDSARSPLRSVHSPTPSTSGSSFLPGGSSSRRASIVSSNESFLDLERRDSAYSNPFLSAASTPTPGARWPASSSASASVRLSPPVSPAPREAESRAAREIRLGYEELDRRSAYSEQQQSPGQPGSSLAPPVTPEPPMSPAALAKEAESRAARLIRAGYDRVDRMSEYAEQDEALPAY</sequence>
<dbReference type="Proteomes" id="UP001362999">
    <property type="component" value="Unassembled WGS sequence"/>
</dbReference>
<feature type="region of interest" description="Disordered" evidence="1">
    <location>
        <begin position="51"/>
        <end position="98"/>
    </location>
</feature>
<keyword evidence="2" id="KW-0812">Transmembrane</keyword>
<accession>A0AAW0BBC9</accession>
<gene>
    <name evidence="3" type="ORF">R3P38DRAFT_2957225</name>
</gene>
<feature type="region of interest" description="Disordered" evidence="1">
    <location>
        <begin position="251"/>
        <end position="291"/>
    </location>
</feature>
<dbReference type="AlphaFoldDB" id="A0AAW0BBC9"/>
<feature type="transmembrane region" description="Helical" evidence="2">
    <location>
        <begin position="23"/>
        <end position="45"/>
    </location>
</feature>
<evidence type="ECO:0000313" key="4">
    <source>
        <dbReference type="Proteomes" id="UP001362999"/>
    </source>
</evidence>
<evidence type="ECO:0000256" key="1">
    <source>
        <dbReference type="SAM" id="MobiDB-lite"/>
    </source>
</evidence>
<keyword evidence="4" id="KW-1185">Reference proteome</keyword>
<name>A0AAW0BBC9_9AGAR</name>
<feature type="compositionally biased region" description="Low complexity" evidence="1">
    <location>
        <begin position="208"/>
        <end position="227"/>
    </location>
</feature>
<evidence type="ECO:0000313" key="3">
    <source>
        <dbReference type="EMBL" id="KAK7023046.1"/>
    </source>
</evidence>
<keyword evidence="2" id="KW-1133">Transmembrane helix</keyword>
<protein>
    <submittedName>
        <fullName evidence="3">Uncharacterized protein</fullName>
    </submittedName>
</protein>
<feature type="compositionally biased region" description="Low complexity" evidence="1">
    <location>
        <begin position="309"/>
        <end position="324"/>
    </location>
</feature>
<feature type="compositionally biased region" description="Low complexity" evidence="1">
    <location>
        <begin position="262"/>
        <end position="278"/>
    </location>
</feature>
<evidence type="ECO:0000256" key="2">
    <source>
        <dbReference type="SAM" id="Phobius"/>
    </source>
</evidence>